<keyword evidence="2" id="KW-0614">Plasmid</keyword>
<dbReference type="InterPro" id="IPR056037">
    <property type="entry name" value="DUF7620"/>
</dbReference>
<name>A0A4P6QB42_9ACTN</name>
<keyword evidence="3" id="KW-1185">Reference proteome</keyword>
<dbReference type="EMBL" id="CP036456">
    <property type="protein sequence ID" value="QBI56764.1"/>
    <property type="molecule type" value="Genomic_DNA"/>
</dbReference>
<evidence type="ECO:0000313" key="3">
    <source>
        <dbReference type="Proteomes" id="UP000292235"/>
    </source>
</evidence>
<sequence length="73" mass="8631">MKWPWRVTAAQHPPPVSAEEAREARRCAEQARDEARARTPEVRNVVGRLRHQRRRNHFSELIVNALQPRRDGR</sequence>
<dbReference type="AlphaFoldDB" id="A0A4P6QB42"/>
<evidence type="ECO:0000256" key="1">
    <source>
        <dbReference type="SAM" id="MobiDB-lite"/>
    </source>
</evidence>
<proteinExistence type="predicted"/>
<geneLocation type="plasmid" evidence="3">
    <name>phim2</name>
</geneLocation>
<dbReference type="Proteomes" id="UP000292235">
    <property type="component" value="Plasmid phiM2"/>
</dbReference>
<feature type="region of interest" description="Disordered" evidence="1">
    <location>
        <begin position="1"/>
        <end position="40"/>
    </location>
</feature>
<dbReference type="GeneID" id="39493827"/>
<organism evidence="2 3">
    <name type="scientific">Streptomonospora litoralis</name>
    <dbReference type="NCBI Taxonomy" id="2498135"/>
    <lineage>
        <taxon>Bacteria</taxon>
        <taxon>Bacillati</taxon>
        <taxon>Actinomycetota</taxon>
        <taxon>Actinomycetes</taxon>
        <taxon>Streptosporangiales</taxon>
        <taxon>Nocardiopsidaceae</taxon>
        <taxon>Streptomonospora</taxon>
    </lineage>
</organism>
<feature type="compositionally biased region" description="Basic and acidic residues" evidence="1">
    <location>
        <begin position="19"/>
        <end position="40"/>
    </location>
</feature>
<accession>A0A4P6QB42</accession>
<evidence type="ECO:0000313" key="2">
    <source>
        <dbReference type="EMBL" id="QBI56764.1"/>
    </source>
</evidence>
<dbReference type="RefSeq" id="WP_131102936.1">
    <property type="nucleotide sequence ID" value="NZ_CP036456.1"/>
</dbReference>
<dbReference type="Pfam" id="PF24596">
    <property type="entry name" value="DUF7620"/>
    <property type="match status" value="1"/>
</dbReference>
<protein>
    <submittedName>
        <fullName evidence="2">Uncharacterized protein</fullName>
    </submittedName>
</protein>
<reference evidence="2 3" key="1">
    <citation type="submission" date="2019-02" db="EMBL/GenBank/DDBJ databases">
        <authorList>
            <person name="Khodamoradi S."/>
            <person name="Hahnke R.L."/>
            <person name="Kaempfer P."/>
            <person name="Schumann P."/>
            <person name="Rohde M."/>
            <person name="Steinert M."/>
            <person name="Luzhetskyy A."/>
            <person name="Wink J."/>
            <person name="Ruckert C."/>
        </authorList>
    </citation>
    <scope>NUCLEOTIDE SEQUENCE [LARGE SCALE GENOMIC DNA]</scope>
    <source>
        <strain evidence="2 3">M2</strain>
        <plasmid evidence="3">phim2</plasmid>
    </source>
</reference>
<gene>
    <name evidence="2" type="ORF">EKD16_25115</name>
</gene>
<dbReference type="KEGG" id="strr:EKD16_25115"/>